<dbReference type="Proteomes" id="UP000762676">
    <property type="component" value="Unassembled WGS sequence"/>
</dbReference>
<evidence type="ECO:0000313" key="2">
    <source>
        <dbReference type="Proteomes" id="UP000762676"/>
    </source>
</evidence>
<dbReference type="EMBL" id="BMAT01002599">
    <property type="protein sequence ID" value="GFS09888.1"/>
    <property type="molecule type" value="Genomic_DNA"/>
</dbReference>
<accession>A0AAV4IHK6</accession>
<reference evidence="1 2" key="1">
    <citation type="journal article" date="2021" name="Elife">
        <title>Chloroplast acquisition without the gene transfer in kleptoplastic sea slugs, Plakobranchus ocellatus.</title>
        <authorList>
            <person name="Maeda T."/>
            <person name="Takahashi S."/>
            <person name="Yoshida T."/>
            <person name="Shimamura S."/>
            <person name="Takaki Y."/>
            <person name="Nagai Y."/>
            <person name="Toyoda A."/>
            <person name="Suzuki Y."/>
            <person name="Arimoto A."/>
            <person name="Ishii H."/>
            <person name="Satoh N."/>
            <person name="Nishiyama T."/>
            <person name="Hasebe M."/>
            <person name="Maruyama T."/>
            <person name="Minagawa J."/>
            <person name="Obokata J."/>
            <person name="Shigenobu S."/>
        </authorList>
    </citation>
    <scope>NUCLEOTIDE SEQUENCE [LARGE SCALE GENOMIC DNA]</scope>
</reference>
<dbReference type="AlphaFoldDB" id="A0AAV4IHK6"/>
<sequence length="98" mass="11760">MLYLIQPKSYLKLKEKKFTPDPYRPVNPSTTRKLLLDSQTARMQHKPESHTRQQHQDVRTVYFNYIVHVHGGRLLYCSLVSQNDEEEEEAVKMLYFLY</sequence>
<name>A0AAV4IHK6_9GAST</name>
<gene>
    <name evidence="1" type="ORF">ElyMa_001309700</name>
</gene>
<comment type="caution">
    <text evidence="1">The sequence shown here is derived from an EMBL/GenBank/DDBJ whole genome shotgun (WGS) entry which is preliminary data.</text>
</comment>
<evidence type="ECO:0000313" key="1">
    <source>
        <dbReference type="EMBL" id="GFS09888.1"/>
    </source>
</evidence>
<organism evidence="1 2">
    <name type="scientific">Elysia marginata</name>
    <dbReference type="NCBI Taxonomy" id="1093978"/>
    <lineage>
        <taxon>Eukaryota</taxon>
        <taxon>Metazoa</taxon>
        <taxon>Spiralia</taxon>
        <taxon>Lophotrochozoa</taxon>
        <taxon>Mollusca</taxon>
        <taxon>Gastropoda</taxon>
        <taxon>Heterobranchia</taxon>
        <taxon>Euthyneura</taxon>
        <taxon>Panpulmonata</taxon>
        <taxon>Sacoglossa</taxon>
        <taxon>Placobranchoidea</taxon>
        <taxon>Plakobranchidae</taxon>
        <taxon>Elysia</taxon>
    </lineage>
</organism>
<keyword evidence="2" id="KW-1185">Reference proteome</keyword>
<protein>
    <submittedName>
        <fullName evidence="1">Uncharacterized protein</fullName>
    </submittedName>
</protein>
<proteinExistence type="predicted"/>